<keyword evidence="2" id="KW-1185">Reference proteome</keyword>
<dbReference type="Proteomes" id="UP001062846">
    <property type="component" value="Chromosome 6"/>
</dbReference>
<evidence type="ECO:0000313" key="2">
    <source>
        <dbReference type="Proteomes" id="UP001062846"/>
    </source>
</evidence>
<gene>
    <name evidence="1" type="ORF">RHMOL_Rhmol06G0085600</name>
</gene>
<evidence type="ECO:0000313" key="1">
    <source>
        <dbReference type="EMBL" id="KAI8550190.1"/>
    </source>
</evidence>
<sequence>MDKASVIGDAIDYMKQLQEQVKTLEAHANKTISVESVVYVRKCELHSDHWDNLPLENNYNDSGGSNSGAHYGEPLPEIGASTVMAFGSYALDMTILAQMDDEFSLTIIDLVKNLHAALKLFP</sequence>
<protein>
    <submittedName>
        <fullName evidence="1">Uncharacterized protein</fullName>
    </submittedName>
</protein>
<comment type="caution">
    <text evidence="1">The sequence shown here is derived from an EMBL/GenBank/DDBJ whole genome shotgun (WGS) entry which is preliminary data.</text>
</comment>
<accession>A0ACC0NA90</accession>
<proteinExistence type="predicted"/>
<organism evidence="1 2">
    <name type="scientific">Rhododendron molle</name>
    <name type="common">Chinese azalea</name>
    <name type="synonym">Azalea mollis</name>
    <dbReference type="NCBI Taxonomy" id="49168"/>
    <lineage>
        <taxon>Eukaryota</taxon>
        <taxon>Viridiplantae</taxon>
        <taxon>Streptophyta</taxon>
        <taxon>Embryophyta</taxon>
        <taxon>Tracheophyta</taxon>
        <taxon>Spermatophyta</taxon>
        <taxon>Magnoliopsida</taxon>
        <taxon>eudicotyledons</taxon>
        <taxon>Gunneridae</taxon>
        <taxon>Pentapetalae</taxon>
        <taxon>asterids</taxon>
        <taxon>Ericales</taxon>
        <taxon>Ericaceae</taxon>
        <taxon>Ericoideae</taxon>
        <taxon>Rhodoreae</taxon>
        <taxon>Rhododendron</taxon>
    </lineage>
</organism>
<name>A0ACC0NA90_RHOML</name>
<reference evidence="1" key="1">
    <citation type="submission" date="2022-02" db="EMBL/GenBank/DDBJ databases">
        <title>Plant Genome Project.</title>
        <authorList>
            <person name="Zhang R.-G."/>
        </authorList>
    </citation>
    <scope>NUCLEOTIDE SEQUENCE</scope>
    <source>
        <strain evidence="1">AT1</strain>
    </source>
</reference>
<dbReference type="EMBL" id="CM046393">
    <property type="protein sequence ID" value="KAI8550190.1"/>
    <property type="molecule type" value="Genomic_DNA"/>
</dbReference>